<proteinExistence type="predicted"/>
<dbReference type="AlphaFoldDB" id="A0A348B4X8"/>
<dbReference type="GeneID" id="38667116"/>
<dbReference type="GO" id="GO:0005198">
    <property type="term" value="F:structural molecule activity"/>
    <property type="evidence" value="ECO:0007669"/>
    <property type="project" value="InterPro"/>
</dbReference>
<reference evidence="3" key="1">
    <citation type="journal article" date="2014" name="Int. J. Syst. Evol. Microbiol.">
        <title>Complete genome sequence of Corynebacterium casei LMG S-19264T (=DSM 44701T), isolated from a smear-ripened cheese.</title>
        <authorList>
            <consortium name="US DOE Joint Genome Institute (JGI-PGF)"/>
            <person name="Walter F."/>
            <person name="Albersmeier A."/>
            <person name="Kalinowski J."/>
            <person name="Ruckert C."/>
        </authorList>
    </citation>
    <scope>NUCLEOTIDE SEQUENCE</scope>
    <source>
        <strain evidence="3">JCM 31740</strain>
    </source>
</reference>
<evidence type="ECO:0000313" key="4">
    <source>
        <dbReference type="Proteomes" id="UP000276741"/>
    </source>
</evidence>
<keyword evidence="2" id="KW-0969">Cilium</keyword>
<gene>
    <name evidence="3" type="ORF">GCM10007116_04500</name>
    <name evidence="2" type="ORF">HS1genome_1619</name>
</gene>
<reference evidence="4" key="2">
    <citation type="submission" date="2018-04" db="EMBL/GenBank/DDBJ databases">
        <title>Complete genome sequence of Sulfodiicoccus acidiphilus strain HS-1.</title>
        <authorList>
            <person name="Sakai H.D."/>
            <person name="Kurosawa N."/>
        </authorList>
    </citation>
    <scope>NUCLEOTIDE SEQUENCE [LARGE SCALE GENOMIC DNA]</scope>
    <source>
        <strain evidence="4">HS-1</strain>
    </source>
</reference>
<evidence type="ECO:0000313" key="2">
    <source>
        <dbReference type="EMBL" id="BBD73230.1"/>
    </source>
</evidence>
<accession>A0A348B4X8</accession>
<evidence type="ECO:0000313" key="3">
    <source>
        <dbReference type="EMBL" id="GGT89753.1"/>
    </source>
</evidence>
<dbReference type="InterPro" id="IPR002774">
    <property type="entry name" value="Flagellin_arc-type"/>
</dbReference>
<dbReference type="Proteomes" id="UP000276741">
    <property type="component" value="Chromosome"/>
</dbReference>
<dbReference type="OrthoDB" id="44107at2157"/>
<evidence type="ECO:0000256" key="1">
    <source>
        <dbReference type="SAM" id="Phobius"/>
    </source>
</evidence>
<organism evidence="2 4">
    <name type="scientific">Sulfodiicoccus acidiphilus</name>
    <dbReference type="NCBI Taxonomy" id="1670455"/>
    <lineage>
        <taxon>Archaea</taxon>
        <taxon>Thermoproteota</taxon>
        <taxon>Thermoprotei</taxon>
        <taxon>Sulfolobales</taxon>
        <taxon>Sulfolobaceae</taxon>
        <taxon>Sulfodiicoccus</taxon>
    </lineage>
</organism>
<keyword evidence="1" id="KW-1133">Transmembrane helix</keyword>
<keyword evidence="1" id="KW-0812">Transmembrane</keyword>
<dbReference type="Pfam" id="PF01917">
    <property type="entry name" value="Flagellin_arch-type"/>
    <property type="match status" value="1"/>
</dbReference>
<reference evidence="3" key="4">
    <citation type="submission" date="2020-09" db="EMBL/GenBank/DDBJ databases">
        <authorList>
            <person name="Sun Q."/>
            <person name="Ohkuma M."/>
        </authorList>
    </citation>
    <scope>NUCLEOTIDE SEQUENCE</scope>
    <source>
        <strain evidence="3">JCM 31740</strain>
    </source>
</reference>
<dbReference type="Proteomes" id="UP000616143">
    <property type="component" value="Unassembled WGS sequence"/>
</dbReference>
<name>A0A348B4X8_9CREN</name>
<sequence length="153" mass="16359">MASEIISESIMVIATVVLVGLLAGALFYTVSTMSTTMSSFTVLQAQRLVTDLQVVYATNTSSTQVVVYLQNVGEATVFDLGSSQLYFGPQGQLQPIGYNGAAPSWTTSASTLSPGQTVQLTITLSSPLSQNQYYTVMFVTSTGYQTSYTFQVT</sequence>
<dbReference type="GO" id="GO:0097588">
    <property type="term" value="P:archaeal or bacterial-type flagellum-dependent cell motility"/>
    <property type="evidence" value="ECO:0007669"/>
    <property type="project" value="InterPro"/>
</dbReference>
<dbReference type="RefSeq" id="WP_126450351.1">
    <property type="nucleotide sequence ID" value="NZ_AP018553.1"/>
</dbReference>
<dbReference type="KEGG" id="sacd:HS1genome_1619"/>
<reference evidence="2" key="3">
    <citation type="journal article" date="2019" name="BMC Res. Notes">
        <title>Complete genome sequence of the Sulfodiicoccus acidiphilus strain HS-1T, the first crenarchaeon that lacks polB3, isolated from an acidic hot spring in Ohwaku-dani, Hakone, Japan.</title>
        <authorList>
            <person name="Sakai H.D."/>
            <person name="Kurosawa N."/>
        </authorList>
    </citation>
    <scope>NUCLEOTIDE SEQUENCE</scope>
    <source>
        <strain evidence="2">HS-1</strain>
    </source>
</reference>
<feature type="transmembrane region" description="Helical" evidence="1">
    <location>
        <begin position="12"/>
        <end position="30"/>
    </location>
</feature>
<keyword evidence="4" id="KW-1185">Reference proteome</keyword>
<dbReference type="EMBL" id="BMQS01000003">
    <property type="protein sequence ID" value="GGT89753.1"/>
    <property type="molecule type" value="Genomic_DNA"/>
</dbReference>
<dbReference type="EMBL" id="AP018553">
    <property type="protein sequence ID" value="BBD73230.1"/>
    <property type="molecule type" value="Genomic_DNA"/>
</dbReference>
<keyword evidence="1" id="KW-0472">Membrane</keyword>
<keyword evidence="2" id="KW-0282">Flagellum</keyword>
<protein>
    <submittedName>
        <fullName evidence="2">Flagellar protein FlaG</fullName>
    </submittedName>
</protein>
<keyword evidence="2" id="KW-0966">Cell projection</keyword>